<dbReference type="PANTHER" id="PTHR46060">
    <property type="entry name" value="MARINER MOS1 TRANSPOSASE-LIKE PROTEIN"/>
    <property type="match status" value="1"/>
</dbReference>
<dbReference type="PANTHER" id="PTHR46060:SF1">
    <property type="entry name" value="MARINER MOS1 TRANSPOSASE-LIKE PROTEIN"/>
    <property type="match status" value="1"/>
</dbReference>
<gene>
    <name evidence="1" type="primary">X975_26259</name>
    <name evidence="1" type="ORF">TNCV_3531191</name>
</gene>
<name>A0A8X6SXF0_TRICX</name>
<keyword evidence="2" id="KW-1185">Reference proteome</keyword>
<dbReference type="InterPro" id="IPR036397">
    <property type="entry name" value="RNaseH_sf"/>
</dbReference>
<comment type="caution">
    <text evidence="1">The sequence shown here is derived from an EMBL/GenBank/DDBJ whole genome shotgun (WGS) entry which is preliminary data.</text>
</comment>
<evidence type="ECO:0000313" key="2">
    <source>
        <dbReference type="Proteomes" id="UP000887159"/>
    </source>
</evidence>
<reference evidence="1" key="1">
    <citation type="submission" date="2020-08" db="EMBL/GenBank/DDBJ databases">
        <title>Multicomponent nature underlies the extraordinary mechanical properties of spider dragline silk.</title>
        <authorList>
            <person name="Kono N."/>
            <person name="Nakamura H."/>
            <person name="Mori M."/>
            <person name="Yoshida Y."/>
            <person name="Ohtoshi R."/>
            <person name="Malay A.D."/>
            <person name="Moran D.A.P."/>
            <person name="Tomita M."/>
            <person name="Numata K."/>
            <person name="Arakawa K."/>
        </authorList>
    </citation>
    <scope>NUCLEOTIDE SEQUENCE</scope>
</reference>
<protein>
    <submittedName>
        <fullName evidence="1">Histone-lysine N-methyltransferase SETMAR</fullName>
    </submittedName>
</protein>
<accession>A0A8X6SXF0</accession>
<dbReference type="AlphaFoldDB" id="A0A8X6SXF0"/>
<organism evidence="1 2">
    <name type="scientific">Trichonephila clavipes</name>
    <name type="common">Golden silk orbweaver</name>
    <name type="synonym">Nephila clavipes</name>
    <dbReference type="NCBI Taxonomy" id="2585209"/>
    <lineage>
        <taxon>Eukaryota</taxon>
        <taxon>Metazoa</taxon>
        <taxon>Ecdysozoa</taxon>
        <taxon>Arthropoda</taxon>
        <taxon>Chelicerata</taxon>
        <taxon>Arachnida</taxon>
        <taxon>Araneae</taxon>
        <taxon>Araneomorphae</taxon>
        <taxon>Entelegynae</taxon>
        <taxon>Araneoidea</taxon>
        <taxon>Nephilidae</taxon>
        <taxon>Trichonephila</taxon>
    </lineage>
</organism>
<dbReference type="Gene3D" id="3.30.420.10">
    <property type="entry name" value="Ribonuclease H-like superfamily/Ribonuclease H"/>
    <property type="match status" value="1"/>
</dbReference>
<dbReference type="EMBL" id="BMAU01021337">
    <property type="protein sequence ID" value="GFY16116.1"/>
    <property type="molecule type" value="Genomic_DNA"/>
</dbReference>
<dbReference type="Proteomes" id="UP000887159">
    <property type="component" value="Unassembled WGS sequence"/>
</dbReference>
<dbReference type="GO" id="GO:0003676">
    <property type="term" value="F:nucleic acid binding"/>
    <property type="evidence" value="ECO:0007669"/>
    <property type="project" value="InterPro"/>
</dbReference>
<proteinExistence type="predicted"/>
<evidence type="ECO:0000313" key="1">
    <source>
        <dbReference type="EMBL" id="GFY16116.1"/>
    </source>
</evidence>
<sequence length="78" mass="8605">MLRGRYCDTLSKLKGTIRKKRPGLFKSGVLLLDDNASPHSSTATQNHIATVGSERLYHSPDLVPSDFHLFPALTKNLA</sequence>
<dbReference type="InterPro" id="IPR052709">
    <property type="entry name" value="Transposase-MT_Hybrid"/>
</dbReference>